<keyword evidence="6" id="KW-0175">Coiled coil</keyword>
<evidence type="ECO:0000256" key="6">
    <source>
        <dbReference type="SAM" id="Coils"/>
    </source>
</evidence>
<dbReference type="GO" id="GO:0003676">
    <property type="term" value="F:nucleic acid binding"/>
    <property type="evidence" value="ECO:0007669"/>
    <property type="project" value="InterPro"/>
</dbReference>
<protein>
    <recommendedName>
        <fullName evidence="4">DnaJ homolog subfamily C member 21</fullName>
    </recommendedName>
</protein>
<dbReference type="InterPro" id="IPR054076">
    <property type="entry name" value="ZUO1-like_ZHD"/>
</dbReference>
<dbReference type="InterPro" id="IPR013087">
    <property type="entry name" value="Znf_C2H2_type"/>
</dbReference>
<keyword evidence="1" id="KW-0479">Metal-binding</keyword>
<dbReference type="SMART" id="SM00271">
    <property type="entry name" value="DnaJ"/>
    <property type="match status" value="1"/>
</dbReference>
<dbReference type="SUPFAM" id="SSF46565">
    <property type="entry name" value="Chaperone J-domain"/>
    <property type="match status" value="1"/>
</dbReference>
<dbReference type="InterPro" id="IPR036236">
    <property type="entry name" value="Znf_C2H2_sf"/>
</dbReference>
<dbReference type="AlphaFoldDB" id="A0A1A9X3T5"/>
<evidence type="ECO:0000256" key="4">
    <source>
        <dbReference type="ARBA" id="ARBA00074367"/>
    </source>
</evidence>
<reference evidence="11" key="1">
    <citation type="submission" date="2014-03" db="EMBL/GenBank/DDBJ databases">
        <authorList>
            <person name="Aksoy S."/>
            <person name="Warren W."/>
            <person name="Wilson R.K."/>
        </authorList>
    </citation>
    <scope>NUCLEOTIDE SEQUENCE [LARGE SCALE GENOMIC DNA]</scope>
    <source>
        <strain evidence="11">IAEA</strain>
    </source>
</reference>
<dbReference type="PROSITE" id="PS50076">
    <property type="entry name" value="DNAJ_2"/>
    <property type="match status" value="1"/>
</dbReference>
<feature type="coiled-coil region" evidence="6">
    <location>
        <begin position="181"/>
        <end position="289"/>
    </location>
</feature>
<evidence type="ECO:0000313" key="11">
    <source>
        <dbReference type="Proteomes" id="UP000091820"/>
    </source>
</evidence>
<evidence type="ECO:0000259" key="8">
    <source>
        <dbReference type="PROSITE" id="PS50076"/>
    </source>
</evidence>
<dbReference type="PRINTS" id="PR00625">
    <property type="entry name" value="JDOMAIN"/>
</dbReference>
<evidence type="ECO:0000256" key="7">
    <source>
        <dbReference type="SAM" id="MobiDB-lite"/>
    </source>
</evidence>
<dbReference type="Pfam" id="PF12171">
    <property type="entry name" value="zf-C2H2_jaz"/>
    <property type="match status" value="1"/>
</dbReference>
<dbReference type="InterPro" id="IPR022755">
    <property type="entry name" value="Znf_C2H2_jaz"/>
</dbReference>
<dbReference type="Gene3D" id="3.30.160.60">
    <property type="entry name" value="Classic Zinc Finger"/>
    <property type="match status" value="1"/>
</dbReference>
<evidence type="ECO:0000259" key="9">
    <source>
        <dbReference type="PROSITE" id="PS50157"/>
    </source>
</evidence>
<feature type="domain" description="J" evidence="8">
    <location>
        <begin position="3"/>
        <end position="69"/>
    </location>
</feature>
<organism evidence="10 11">
    <name type="scientific">Glossina brevipalpis</name>
    <dbReference type="NCBI Taxonomy" id="37001"/>
    <lineage>
        <taxon>Eukaryota</taxon>
        <taxon>Metazoa</taxon>
        <taxon>Ecdysozoa</taxon>
        <taxon>Arthropoda</taxon>
        <taxon>Hexapoda</taxon>
        <taxon>Insecta</taxon>
        <taxon>Pterygota</taxon>
        <taxon>Neoptera</taxon>
        <taxon>Endopterygota</taxon>
        <taxon>Diptera</taxon>
        <taxon>Brachycera</taxon>
        <taxon>Muscomorpha</taxon>
        <taxon>Hippoboscoidea</taxon>
        <taxon>Glossinidae</taxon>
        <taxon>Glossina</taxon>
    </lineage>
</organism>
<evidence type="ECO:0000256" key="2">
    <source>
        <dbReference type="ARBA" id="ARBA00022771"/>
    </source>
</evidence>
<dbReference type="PANTHER" id="PTHR44029">
    <property type="entry name" value="DNAJ HOMOLOG SUBFAMILY C MEMBER 21"/>
    <property type="match status" value="1"/>
</dbReference>
<keyword evidence="2 5" id="KW-0863">Zinc-finger</keyword>
<keyword evidence="11" id="KW-1185">Reference proteome</keyword>
<evidence type="ECO:0000256" key="1">
    <source>
        <dbReference type="ARBA" id="ARBA00022723"/>
    </source>
</evidence>
<dbReference type="SUPFAM" id="SSF57667">
    <property type="entry name" value="beta-beta-alpha zinc fingers"/>
    <property type="match status" value="1"/>
</dbReference>
<dbReference type="GO" id="GO:0008270">
    <property type="term" value="F:zinc ion binding"/>
    <property type="evidence" value="ECO:0007669"/>
    <property type="project" value="UniProtKB-KW"/>
</dbReference>
<feature type="compositionally biased region" description="Polar residues" evidence="7">
    <location>
        <begin position="453"/>
        <end position="468"/>
    </location>
</feature>
<dbReference type="PROSITE" id="PS00636">
    <property type="entry name" value="DNAJ_1"/>
    <property type="match status" value="1"/>
</dbReference>
<dbReference type="InterPro" id="IPR003604">
    <property type="entry name" value="Matrin/U1-like-C_Znf_C2H2"/>
</dbReference>
<keyword evidence="3" id="KW-0862">Zinc</keyword>
<feature type="region of interest" description="Disordered" evidence="7">
    <location>
        <begin position="360"/>
        <end position="485"/>
    </location>
</feature>
<evidence type="ECO:0000256" key="3">
    <source>
        <dbReference type="ARBA" id="ARBA00022833"/>
    </source>
</evidence>
<dbReference type="Gene3D" id="1.10.287.110">
    <property type="entry name" value="DnaJ domain"/>
    <property type="match status" value="1"/>
</dbReference>
<evidence type="ECO:0000313" key="10">
    <source>
        <dbReference type="EnsemblMetazoa" id="GBRI043222-PA"/>
    </source>
</evidence>
<dbReference type="InterPro" id="IPR018253">
    <property type="entry name" value="DnaJ_domain_CS"/>
</dbReference>
<dbReference type="CDD" id="cd06257">
    <property type="entry name" value="DnaJ"/>
    <property type="match status" value="1"/>
</dbReference>
<dbReference type="PANTHER" id="PTHR44029:SF1">
    <property type="entry name" value="DNAJ HOMOLOG SUBFAMILY C MEMBER 21"/>
    <property type="match status" value="1"/>
</dbReference>
<accession>A0A1A9X3T5</accession>
<dbReference type="Proteomes" id="UP000091820">
    <property type="component" value="Unassembled WGS sequence"/>
</dbReference>
<dbReference type="GO" id="GO:0005737">
    <property type="term" value="C:cytoplasm"/>
    <property type="evidence" value="ECO:0007669"/>
    <property type="project" value="TreeGrafter"/>
</dbReference>
<name>A0A1A9X3T5_9MUSC</name>
<feature type="compositionally biased region" description="Basic residues" evidence="7">
    <location>
        <begin position="381"/>
        <end position="393"/>
    </location>
</feature>
<dbReference type="Pfam" id="PF00226">
    <property type="entry name" value="DnaJ"/>
    <property type="match status" value="1"/>
</dbReference>
<dbReference type="InterPro" id="IPR036869">
    <property type="entry name" value="J_dom_sf"/>
</dbReference>
<feature type="compositionally biased region" description="Acidic residues" evidence="7">
    <location>
        <begin position="401"/>
        <end position="412"/>
    </location>
</feature>
<feature type="compositionally biased region" description="Basic residues" evidence="7">
    <location>
        <begin position="437"/>
        <end position="448"/>
    </location>
</feature>
<dbReference type="PROSITE" id="PS00028">
    <property type="entry name" value="ZINC_FINGER_C2H2_1"/>
    <property type="match status" value="2"/>
</dbReference>
<sequence length="578" mass="67982">MKCYYEELGVERDANESEIKTAYRKLALKWHPDKNLDCLDSAKERFQLIQQAYDVLSDPQERAWYDNHREQILRGKNSDYEDNSLDVFQYFSGSCFKGYGDDDNGFYAVYRNVFQQIAVEDAEFMDDEMEMEKIPSFGDSQSSYDEIVGTFYAYWSAYCTKKTYVWLCPYDIKSIKDRRILREIEKDMKKVVQKAKKERNEEVRNLVAFVRKRDKRVLAYRRLLEERAAFNRQKQEQNRLEQIRRRQEKLEEVRLSRIAQKDDDYEEQLKQLEQQYSDEEYDEEDLESDSEEVEQCSLNGEIIVEEDNLDDCLNDLYCVACNRSFKNENAFANHEMSKKHKENLGKLKTEMQNEEILYQNNESKEDEETQQTDIHSETPNRSRKSKKDSKKSKTSMVMTADQDEEESNLETEELGKTFENSENEKDNDESWSNTNKKGNKKSKNKQKVPKIQTIKQTTISSCSNSVVTKSDGKETDHSNNLANNENPEKTLHICATCEANFESKNKLFIHLKLTNHSVYLPKPKVSKEETDKTKKPKGKRSFVLKHFESTLLQKTLQSYPLKIATIMIIVVVTHVSFN</sequence>
<dbReference type="SMART" id="SM00451">
    <property type="entry name" value="ZnF_U1"/>
    <property type="match status" value="1"/>
</dbReference>
<dbReference type="SMART" id="SM00355">
    <property type="entry name" value="ZnF_C2H2"/>
    <property type="match status" value="2"/>
</dbReference>
<dbReference type="InterPro" id="IPR051964">
    <property type="entry name" value="Chaperone_stress_response"/>
</dbReference>
<dbReference type="EnsemblMetazoa" id="GBRI043222-RA">
    <property type="protein sequence ID" value="GBRI043222-PA"/>
    <property type="gene ID" value="GBRI043222"/>
</dbReference>
<dbReference type="STRING" id="37001.A0A1A9X3T5"/>
<dbReference type="PROSITE" id="PS50157">
    <property type="entry name" value="ZINC_FINGER_C2H2_2"/>
    <property type="match status" value="1"/>
</dbReference>
<reference evidence="10" key="2">
    <citation type="submission" date="2020-05" db="UniProtKB">
        <authorList>
            <consortium name="EnsemblMetazoa"/>
        </authorList>
    </citation>
    <scope>IDENTIFICATION</scope>
    <source>
        <strain evidence="10">IAEA</strain>
    </source>
</reference>
<proteinExistence type="predicted"/>
<dbReference type="VEuPathDB" id="VectorBase:GBRI043222"/>
<dbReference type="InterPro" id="IPR001623">
    <property type="entry name" value="DnaJ_domain"/>
</dbReference>
<feature type="domain" description="C2H2-type" evidence="9">
    <location>
        <begin position="492"/>
        <end position="521"/>
    </location>
</feature>
<evidence type="ECO:0000256" key="5">
    <source>
        <dbReference type="PROSITE-ProRule" id="PRU00042"/>
    </source>
</evidence>
<dbReference type="Pfam" id="PF21884">
    <property type="entry name" value="ZUO1-like_ZHD"/>
    <property type="match status" value="1"/>
</dbReference>
<dbReference type="FunFam" id="1.10.287.110:FF:000046">
    <property type="entry name" value="dnaJ homolog subfamily C member 21"/>
    <property type="match status" value="1"/>
</dbReference>